<evidence type="ECO:0000313" key="5">
    <source>
        <dbReference type="Proteomes" id="UP000823941"/>
    </source>
</evidence>
<reference evidence="4 5" key="1">
    <citation type="submission" date="2021-06" db="EMBL/GenBank/DDBJ databases">
        <title>A haploid diamondback moth (Plutella xylostella L.) genome assembly resolves 31 chromosomes and identifies a diamide resistance mutation.</title>
        <authorList>
            <person name="Ward C.M."/>
            <person name="Perry K.D."/>
            <person name="Baker G."/>
            <person name="Powis K."/>
            <person name="Heckel D.G."/>
            <person name="Baxter S.W."/>
        </authorList>
    </citation>
    <scope>NUCLEOTIDE SEQUENCE [LARGE SCALE GENOMIC DNA]</scope>
    <source>
        <strain evidence="4 5">LV</strain>
        <tissue evidence="4">Single pupa</tissue>
    </source>
</reference>
<dbReference type="InterPro" id="IPR010998">
    <property type="entry name" value="Integrase_recombinase_N"/>
</dbReference>
<feature type="region of interest" description="Disordered" evidence="3">
    <location>
        <begin position="1"/>
        <end position="26"/>
    </location>
</feature>
<feature type="region of interest" description="Disordered" evidence="3">
    <location>
        <begin position="569"/>
        <end position="592"/>
    </location>
</feature>
<feature type="compositionally biased region" description="Polar residues" evidence="3">
    <location>
        <begin position="74"/>
        <end position="85"/>
    </location>
</feature>
<dbReference type="SUPFAM" id="SSF56349">
    <property type="entry name" value="DNA breaking-rejoining enzymes"/>
    <property type="match status" value="1"/>
</dbReference>
<dbReference type="InterPro" id="IPR011010">
    <property type="entry name" value="DNA_brk_join_enz"/>
</dbReference>
<feature type="region of interest" description="Disordered" evidence="3">
    <location>
        <begin position="217"/>
        <end position="263"/>
    </location>
</feature>
<feature type="region of interest" description="Disordered" evidence="3">
    <location>
        <begin position="610"/>
        <end position="638"/>
    </location>
</feature>
<organism evidence="4 5">
    <name type="scientific">Plutella xylostella</name>
    <name type="common">Diamondback moth</name>
    <name type="synonym">Plutella maculipennis</name>
    <dbReference type="NCBI Taxonomy" id="51655"/>
    <lineage>
        <taxon>Eukaryota</taxon>
        <taxon>Metazoa</taxon>
        <taxon>Ecdysozoa</taxon>
        <taxon>Arthropoda</taxon>
        <taxon>Hexapoda</taxon>
        <taxon>Insecta</taxon>
        <taxon>Pterygota</taxon>
        <taxon>Neoptera</taxon>
        <taxon>Endopterygota</taxon>
        <taxon>Lepidoptera</taxon>
        <taxon>Glossata</taxon>
        <taxon>Ditrysia</taxon>
        <taxon>Yponomeutoidea</taxon>
        <taxon>Plutellidae</taxon>
        <taxon>Plutella</taxon>
    </lineage>
</organism>
<keyword evidence="1" id="KW-0238">DNA-binding</keyword>
<evidence type="ECO:0008006" key="6">
    <source>
        <dbReference type="Google" id="ProtNLM"/>
    </source>
</evidence>
<feature type="compositionally biased region" description="Low complexity" evidence="3">
    <location>
        <begin position="619"/>
        <end position="636"/>
    </location>
</feature>
<feature type="compositionally biased region" description="Low complexity" evidence="3">
    <location>
        <begin position="222"/>
        <end position="233"/>
    </location>
</feature>
<keyword evidence="2" id="KW-0233">DNA recombination</keyword>
<evidence type="ECO:0000256" key="1">
    <source>
        <dbReference type="ARBA" id="ARBA00023125"/>
    </source>
</evidence>
<dbReference type="Proteomes" id="UP000823941">
    <property type="component" value="Chromosome 13"/>
</dbReference>
<dbReference type="Gene3D" id="1.10.443.10">
    <property type="entry name" value="Intergrase catalytic core"/>
    <property type="match status" value="1"/>
</dbReference>
<comment type="caution">
    <text evidence="4">The sequence shown here is derived from an EMBL/GenBank/DDBJ whole genome shotgun (WGS) entry which is preliminary data.</text>
</comment>
<evidence type="ECO:0000256" key="2">
    <source>
        <dbReference type="ARBA" id="ARBA00023172"/>
    </source>
</evidence>
<dbReference type="EMBL" id="JAHIBW010000013">
    <property type="protein sequence ID" value="KAG7305689.1"/>
    <property type="molecule type" value="Genomic_DNA"/>
</dbReference>
<feature type="compositionally biased region" description="Basic and acidic residues" evidence="3">
    <location>
        <begin position="247"/>
        <end position="263"/>
    </location>
</feature>
<feature type="region of interest" description="Disordered" evidence="3">
    <location>
        <begin position="284"/>
        <end position="316"/>
    </location>
</feature>
<dbReference type="PANTHER" id="PTHR35617:SF3">
    <property type="entry name" value="CORE-BINDING (CB) DOMAIN-CONTAINING PROTEIN"/>
    <property type="match status" value="1"/>
</dbReference>
<feature type="region of interest" description="Disordered" evidence="3">
    <location>
        <begin position="74"/>
        <end position="102"/>
    </location>
</feature>
<dbReference type="Gene3D" id="1.10.150.130">
    <property type="match status" value="1"/>
</dbReference>
<accession>A0ABQ7QLN3</accession>
<name>A0ABQ7QLN3_PLUXY</name>
<evidence type="ECO:0000313" key="4">
    <source>
        <dbReference type="EMBL" id="KAG7305689.1"/>
    </source>
</evidence>
<protein>
    <recommendedName>
        <fullName evidence="6">Tyr recombinase domain-containing protein</fullName>
    </recommendedName>
</protein>
<keyword evidence="5" id="KW-1185">Reference proteome</keyword>
<sequence>MAATRLSANEEHLPFRTTAEERGGDFDSTPFKAGQLVHHYQRWVGPRCTIASTTDYKRVPHTFHAKTTFNNAKPQSNQSCYTGVSRNDKGNRKAGNSGCARTSKPFTKLHLKNVSGAKERRLCSSNLQFKGSERLCSNHTVQIAEHVPSAGFPTTARLAVQGGLIPGLFPPAYFQESSEISKAHLQGSTHGNDLPTVRAQYSTKNICLLNELDRPITKRPRSSNNSILRRLSSGAPGQGHAGQACKPADKSPKSLRFSSERAEVTINPPKEPVVFRRPLGPVEKSKVFTSRQSQRPKGKDFRNTKDESNRLAGPTQSDRSRKLCEFCCSKRSLKLQRSISVPEFPTGGTVHKTILSPRRSKSQSNMVVSELPSCVSDSCSAPNSFLDNGRIRSSVGRSIRPHSNIGTLDLDRSISTLQLQGDVSCSQSFTGAWSSPAAQLSSSAMRQQDCCIIYSKRGGNSIFTPIKLHESNFSNTRLQSDKFDRLSSTRQVQCTCRPSVETSTSSRMAPTTTMYRDAFQETGDASSRSVCFRNGPCLRELCFTRPERSQSVVPQCIFSDMALLPGVDISTTISDPQGTSSPEPSHWRVPDSLSSLGTRLLESGLEGQSISGTVHNTQSTPPSSGHVHGSSASGSPQYDAGSMDMWGWSKSLVGWNDQQLNLLKSSWRSSTLKTYKVAWARWSKWSQKHKVNALDPSASQVAQFLSDLYLVENLSYNTILLHKSVVSTLTDPKISNKLSSDPIIQHVLKAISLKRPTPHKLPVWNIDTVVEYLRNPKDDPNITNFIASSRTAMLLLLCSGRRVHDLTLLRVDSDHYKVDDTGITLWPAFGSKTDCSKVRQSGWRLLQSENKNLDPVFWIKQTVLMLKDRRDAAGCSNLFISTRGKPKAASRAIIAGWIKTLLTEAGINATPGSVRSAVASRNWLDNFPLDDILARGNWRSGNTFAKFYRREVLPANSVCSITNLFRPDN</sequence>
<dbReference type="InterPro" id="IPR013762">
    <property type="entry name" value="Integrase-like_cat_sf"/>
</dbReference>
<feature type="compositionally biased region" description="Polar residues" evidence="3">
    <location>
        <begin position="569"/>
        <end position="583"/>
    </location>
</feature>
<feature type="compositionally biased region" description="Basic and acidic residues" evidence="3">
    <location>
        <begin position="297"/>
        <end position="309"/>
    </location>
</feature>
<evidence type="ECO:0000256" key="3">
    <source>
        <dbReference type="SAM" id="MobiDB-lite"/>
    </source>
</evidence>
<gene>
    <name evidence="4" type="ORF">JYU34_009806</name>
</gene>
<dbReference type="PANTHER" id="PTHR35617">
    <property type="entry name" value="PHAGE_INTEGRASE DOMAIN-CONTAINING PROTEIN"/>
    <property type="match status" value="1"/>
</dbReference>
<feature type="compositionally biased region" description="Basic and acidic residues" evidence="3">
    <location>
        <begin position="8"/>
        <end position="25"/>
    </location>
</feature>
<proteinExistence type="predicted"/>